<dbReference type="GO" id="GO:0017017">
    <property type="term" value="F:MAP kinase tyrosine/serine/threonine phosphatase activity"/>
    <property type="evidence" value="ECO:0007669"/>
    <property type="project" value="TreeGrafter"/>
</dbReference>
<evidence type="ECO:0000259" key="6">
    <source>
        <dbReference type="PROSITE" id="PS50054"/>
    </source>
</evidence>
<name>A0A8H7FB88_AGABI</name>
<dbReference type="InterPro" id="IPR029021">
    <property type="entry name" value="Prot-tyrosine_phosphatase-like"/>
</dbReference>
<evidence type="ECO:0000256" key="1">
    <source>
        <dbReference type="ARBA" id="ARBA00008601"/>
    </source>
</evidence>
<feature type="compositionally biased region" description="Basic and acidic residues" evidence="5">
    <location>
        <begin position="344"/>
        <end position="354"/>
    </location>
</feature>
<organism evidence="8 9">
    <name type="scientific">Agaricus bisporus var. burnettii</name>
    <dbReference type="NCBI Taxonomy" id="192524"/>
    <lineage>
        <taxon>Eukaryota</taxon>
        <taxon>Fungi</taxon>
        <taxon>Dikarya</taxon>
        <taxon>Basidiomycota</taxon>
        <taxon>Agaricomycotina</taxon>
        <taxon>Agaricomycetes</taxon>
        <taxon>Agaricomycetidae</taxon>
        <taxon>Agaricales</taxon>
        <taxon>Agaricineae</taxon>
        <taxon>Agaricaceae</taxon>
        <taxon>Agaricus</taxon>
    </lineage>
</organism>
<feature type="region of interest" description="Disordered" evidence="5">
    <location>
        <begin position="332"/>
        <end position="528"/>
    </location>
</feature>
<dbReference type="PROSITE" id="PS00383">
    <property type="entry name" value="TYR_PHOSPHATASE_1"/>
    <property type="match status" value="1"/>
</dbReference>
<comment type="caution">
    <text evidence="8">The sequence shown here is derived from an EMBL/GenBank/DDBJ whole genome shotgun (WGS) entry which is preliminary data.</text>
</comment>
<dbReference type="EMBL" id="JABXXO010000001">
    <property type="protein sequence ID" value="KAF7784471.1"/>
    <property type="molecule type" value="Genomic_DNA"/>
</dbReference>
<feature type="compositionally biased region" description="Pro residues" evidence="5">
    <location>
        <begin position="433"/>
        <end position="442"/>
    </location>
</feature>
<dbReference type="PANTHER" id="PTHR10159:SF519">
    <property type="entry name" value="DUAL SPECIFICITY PROTEIN PHOSPHATASE MPK3"/>
    <property type="match status" value="1"/>
</dbReference>
<accession>A0A8H7FB88</accession>
<evidence type="ECO:0000313" key="8">
    <source>
        <dbReference type="EMBL" id="KAF7784471.1"/>
    </source>
</evidence>
<dbReference type="GO" id="GO:0033550">
    <property type="term" value="F:MAP kinase tyrosine phosphatase activity"/>
    <property type="evidence" value="ECO:0007669"/>
    <property type="project" value="TreeGrafter"/>
</dbReference>
<comment type="similarity">
    <text evidence="1">Belongs to the protein-tyrosine phosphatase family. Non-receptor class dual specificity subfamily.</text>
</comment>
<gene>
    <name evidence="8" type="ORF">Agabi119p4_636</name>
</gene>
<evidence type="ECO:0000259" key="7">
    <source>
        <dbReference type="PROSITE" id="PS50056"/>
    </source>
</evidence>
<evidence type="ECO:0000256" key="2">
    <source>
        <dbReference type="ARBA" id="ARBA00013064"/>
    </source>
</evidence>
<feature type="region of interest" description="Disordered" evidence="5">
    <location>
        <begin position="1"/>
        <end position="73"/>
    </location>
</feature>
<dbReference type="Gene3D" id="3.90.190.10">
    <property type="entry name" value="Protein tyrosine phosphatase superfamily"/>
    <property type="match status" value="1"/>
</dbReference>
<dbReference type="InterPro" id="IPR000387">
    <property type="entry name" value="Tyr_Pase_dom"/>
</dbReference>
<evidence type="ECO:0000256" key="3">
    <source>
        <dbReference type="ARBA" id="ARBA00022801"/>
    </source>
</evidence>
<dbReference type="GO" id="GO:0005737">
    <property type="term" value="C:cytoplasm"/>
    <property type="evidence" value="ECO:0007669"/>
    <property type="project" value="TreeGrafter"/>
</dbReference>
<feature type="compositionally biased region" description="Polar residues" evidence="5">
    <location>
        <begin position="41"/>
        <end position="57"/>
    </location>
</feature>
<dbReference type="InterPro" id="IPR000340">
    <property type="entry name" value="Dual-sp_phosphatase_cat-dom"/>
</dbReference>
<feature type="domain" description="Tyrosine-protein phosphatase" evidence="6">
    <location>
        <begin position="75"/>
        <end position="262"/>
    </location>
</feature>
<dbReference type="InterPro" id="IPR020422">
    <property type="entry name" value="TYR_PHOSPHATASE_DUAL_dom"/>
</dbReference>
<dbReference type="Pfam" id="PF00782">
    <property type="entry name" value="DSPc"/>
    <property type="match status" value="1"/>
</dbReference>
<feature type="compositionally biased region" description="Low complexity" evidence="5">
    <location>
        <begin position="1"/>
        <end position="13"/>
    </location>
</feature>
<keyword evidence="3" id="KW-0378">Hydrolase</keyword>
<dbReference type="InterPro" id="IPR016130">
    <property type="entry name" value="Tyr_Pase_AS"/>
</dbReference>
<dbReference type="GO" id="GO:0008330">
    <property type="term" value="F:protein tyrosine/threonine phosphatase activity"/>
    <property type="evidence" value="ECO:0007669"/>
    <property type="project" value="TreeGrafter"/>
</dbReference>
<feature type="compositionally biased region" description="Low complexity" evidence="5">
    <location>
        <begin position="475"/>
        <end position="487"/>
    </location>
</feature>
<evidence type="ECO:0000256" key="4">
    <source>
        <dbReference type="ARBA" id="ARBA00022912"/>
    </source>
</evidence>
<feature type="domain" description="Tyrosine specific protein phosphatases" evidence="7">
    <location>
        <begin position="185"/>
        <end position="209"/>
    </location>
</feature>
<dbReference type="PROSITE" id="PS50054">
    <property type="entry name" value="TYR_PHOSPHATASE_DUAL"/>
    <property type="match status" value="1"/>
</dbReference>
<sequence length="629" mass="68583">MGPSPSLSPHLSPMSRRKNTKRLSLSLPPHDASLVPEPSRRLSTASLPSPARPTSSLLHRKEEEGDSPTVPYADGPVQIIPGIWLGSEDNARDWKDLVDRGIRAILNVAKEVSSPLDALAAQPLRSTVSVPDLKSPSDSSYYPPHIPSGRPAMHYLKLQWSHGQKDLVNDGFQAGFLFTDAALARGDGILVHCQCGISRSATMVIALVMRAATLCSPSVPPEVWNLKGMQAAYSFVKEKSKWIGPNMSLIYELLDYEKKLKPDSTSPAPSDAGSAVTSEEEIWSKQRQLLDEMPSDTENSERDSFLVMQEARDLDKAMENRIHAENLVEEEEEPELLGIGGGFDDTRERRRSADTFDSSATNSPDDEIEATPRNIFNPPFTSRPAPHLRPPPSAPAWRQTFDIPHIPPAPLTAVRSTFDLPPKPKPKVRRRPPPIGLPPVPSSPVTLVIDDQGPHSPPAVQPAAESTVSSIPFAPSSQLHSPSQSLPTAIETPDRPPPPHRPASLPKQGLRQRADARKPSLPPQHLLRRLNVRESSAAPSTATPHQTLFVFPPSPTLTMRTPSAVMLTTQPAEVFAPRNGKVPFPSISTPKISTFKQHGRTKSFIGVGTPMTPTTAFTKAEARGYFGLE</sequence>
<proteinExistence type="inferred from homology"/>
<dbReference type="EC" id="3.1.3.48" evidence="2"/>
<dbReference type="AlphaFoldDB" id="A0A8H7FB88"/>
<keyword evidence="4" id="KW-0904">Protein phosphatase</keyword>
<evidence type="ECO:0000256" key="5">
    <source>
        <dbReference type="SAM" id="MobiDB-lite"/>
    </source>
</evidence>
<dbReference type="GO" id="GO:0043409">
    <property type="term" value="P:negative regulation of MAPK cascade"/>
    <property type="evidence" value="ECO:0007669"/>
    <property type="project" value="TreeGrafter"/>
</dbReference>
<dbReference type="SMART" id="SM00195">
    <property type="entry name" value="DSPc"/>
    <property type="match status" value="1"/>
</dbReference>
<protein>
    <recommendedName>
        <fullName evidence="2">protein-tyrosine-phosphatase</fullName>
        <ecNumber evidence="2">3.1.3.48</ecNumber>
    </recommendedName>
</protein>
<dbReference type="SUPFAM" id="SSF52799">
    <property type="entry name" value="(Phosphotyrosine protein) phosphatases II"/>
    <property type="match status" value="1"/>
</dbReference>
<evidence type="ECO:0000313" key="9">
    <source>
        <dbReference type="Proteomes" id="UP000629468"/>
    </source>
</evidence>
<reference evidence="8 9" key="1">
    <citation type="journal article" name="Sci. Rep.">
        <title>Telomere-to-telomere assembled and centromere annotated genomes of the two main subspecies of the button mushroom Agaricus bisporus reveal especially polymorphic chromosome ends.</title>
        <authorList>
            <person name="Sonnenberg A.S.M."/>
            <person name="Sedaghat-Telgerd N."/>
            <person name="Lavrijssen B."/>
            <person name="Ohm R.A."/>
            <person name="Hendrickx P.M."/>
            <person name="Scholtmeijer K."/>
            <person name="Baars J.J.P."/>
            <person name="van Peer A."/>
        </authorList>
    </citation>
    <scope>NUCLEOTIDE SEQUENCE [LARGE SCALE GENOMIC DNA]</scope>
    <source>
        <strain evidence="8 9">H119_p4</strain>
    </source>
</reference>
<dbReference type="PANTHER" id="PTHR10159">
    <property type="entry name" value="DUAL SPECIFICITY PROTEIN PHOSPHATASE"/>
    <property type="match status" value="1"/>
</dbReference>
<dbReference type="Proteomes" id="UP000629468">
    <property type="component" value="Unassembled WGS sequence"/>
</dbReference>
<dbReference type="PROSITE" id="PS50056">
    <property type="entry name" value="TYR_PHOSPHATASE_2"/>
    <property type="match status" value="1"/>
</dbReference>